<accession>A0A7S8D8V9</accession>
<name>A0A7S8D8V9_FUSCU</name>
<dbReference type="AlphaFoldDB" id="A0A7S8D8V9"/>
<evidence type="ECO:0000313" key="2">
    <source>
        <dbReference type="Proteomes" id="UP000663297"/>
    </source>
</evidence>
<sequence length="224" mass="25069">MDTETRVQLWLNAHSEQNYGVAMIKKTVPAAKPQPTHCTCGLASASEQQPVSRNVVDKPGNVIDHDYPIDEEFLEIIVHHVFSHSIFRPVRNLLIRYLRNQTATKPICLNPLLDVVMDLPSMLFSTLPLLISIWALTSYCWMPLCGLMIWERTGSDVIYGFLCQILKGLEWMTGLMKGICNIATTMNDFAVISTGARRVLPWADGQMNDEGALGSFLYPHCGSS</sequence>
<gene>
    <name evidence="1" type="ORF">HYE67_006272</name>
</gene>
<dbReference type="Proteomes" id="UP000663297">
    <property type="component" value="Chromosome 3"/>
</dbReference>
<protein>
    <submittedName>
        <fullName evidence="1">Uncharacterized protein</fullName>
    </submittedName>
</protein>
<evidence type="ECO:0000313" key="1">
    <source>
        <dbReference type="EMBL" id="QPC64041.1"/>
    </source>
</evidence>
<proteinExistence type="predicted"/>
<reference evidence="1" key="1">
    <citation type="submission" date="2020-11" db="EMBL/GenBank/DDBJ databases">
        <title>The chromosome-scale genome resource for two endophytic Fusarium species: F. culmorum and F. pseudograminearum.</title>
        <authorList>
            <person name="Yuan Z."/>
        </authorList>
    </citation>
    <scope>NUCLEOTIDE SEQUENCE</scope>
    <source>
        <strain evidence="1">Class2-1B</strain>
    </source>
</reference>
<organism evidence="1 2">
    <name type="scientific">Fusarium culmorum</name>
    <dbReference type="NCBI Taxonomy" id="5516"/>
    <lineage>
        <taxon>Eukaryota</taxon>
        <taxon>Fungi</taxon>
        <taxon>Dikarya</taxon>
        <taxon>Ascomycota</taxon>
        <taxon>Pezizomycotina</taxon>
        <taxon>Sordariomycetes</taxon>
        <taxon>Hypocreomycetidae</taxon>
        <taxon>Hypocreales</taxon>
        <taxon>Nectriaceae</taxon>
        <taxon>Fusarium</taxon>
    </lineage>
</organism>
<dbReference type="EMBL" id="CP064749">
    <property type="protein sequence ID" value="QPC64041.1"/>
    <property type="molecule type" value="Genomic_DNA"/>
</dbReference>